<comment type="caution">
    <text evidence="1">The sequence shown here is derived from an EMBL/GenBank/DDBJ whole genome shotgun (WGS) entry which is preliminary data.</text>
</comment>
<dbReference type="AlphaFoldDB" id="A0A167EJJ1"/>
<protein>
    <recommendedName>
        <fullName evidence="3">Fibronectin type-III domain-containing protein</fullName>
    </recommendedName>
</protein>
<evidence type="ECO:0000313" key="1">
    <source>
        <dbReference type="EMBL" id="KZN50857.1"/>
    </source>
</evidence>
<accession>A0A167EJJ1</accession>
<dbReference type="InterPro" id="IPR003961">
    <property type="entry name" value="FN3_dom"/>
</dbReference>
<sequence>MYYYIVILSLLCVSFFSFSDQRQFEQAYAPISVGQITIFIPVDYDIFPPKNLVVKESGSNYLIEWTGVPGANYYDIEQIINGKWVRVGSDIKALSFTVKKGHSANFRVSACNQFGCSTRPAHQNSLVVDDLEIKRFTASSYKVDQNTLTQLSWEVENASNVVIRSSEGKTFEQLALRGKIHVYPSNLETFTITASGFGQSLSDSLMVVVNIPREIIETTLTPYIEPLRGKGFDVIERSLLPLPSGVMFSTHDERVVMVNRSADVLWKYEMKGVVANKGKFVPELGSVFVSVSKLDGTGEICALDVTGMKEHICKNTVHSSISSPVVIDLPPSSEGEAPKKLIAVVDMKGKLYLKDPRTLESMYKVVDIPPELISEHITANIAVEPNSSNLILRVSPDRYVSISILEQSKGCRDLSSCTRSFMSLFSSSSNVQEQQEPTINIEVNWVKEHKE</sequence>
<name>A0A167EJJ1_9GAMM</name>
<evidence type="ECO:0000313" key="2">
    <source>
        <dbReference type="Proteomes" id="UP000076503"/>
    </source>
</evidence>
<dbReference type="SUPFAM" id="SSF49265">
    <property type="entry name" value="Fibronectin type III"/>
    <property type="match status" value="1"/>
</dbReference>
<dbReference type="OrthoDB" id="6316271at2"/>
<dbReference type="Proteomes" id="UP000076503">
    <property type="component" value="Unassembled WGS sequence"/>
</dbReference>
<dbReference type="RefSeq" id="WP_063361641.1">
    <property type="nucleotide sequence ID" value="NZ_AUXZ01000070.1"/>
</dbReference>
<dbReference type="EMBL" id="AUXZ01000070">
    <property type="protein sequence ID" value="KZN50857.1"/>
    <property type="molecule type" value="Genomic_DNA"/>
</dbReference>
<reference evidence="1 2" key="1">
    <citation type="submission" date="2013-07" db="EMBL/GenBank/DDBJ databases">
        <title>Comparative Genomic and Metabolomic Analysis of Twelve Strains of Pseudoalteromonas luteoviolacea.</title>
        <authorList>
            <person name="Vynne N.G."/>
            <person name="Mansson M."/>
            <person name="Gram L."/>
        </authorList>
    </citation>
    <scope>NUCLEOTIDE SEQUENCE [LARGE SCALE GENOMIC DNA]</scope>
    <source>
        <strain evidence="1 2">H33</strain>
    </source>
</reference>
<organism evidence="1 2">
    <name type="scientific">Pseudoalteromonas luteoviolacea H33</name>
    <dbReference type="NCBI Taxonomy" id="1365251"/>
    <lineage>
        <taxon>Bacteria</taxon>
        <taxon>Pseudomonadati</taxon>
        <taxon>Pseudomonadota</taxon>
        <taxon>Gammaproteobacteria</taxon>
        <taxon>Alteromonadales</taxon>
        <taxon>Pseudoalteromonadaceae</taxon>
        <taxon>Pseudoalteromonas</taxon>
    </lineage>
</organism>
<evidence type="ECO:0008006" key="3">
    <source>
        <dbReference type="Google" id="ProtNLM"/>
    </source>
</evidence>
<proteinExistence type="predicted"/>
<dbReference type="InterPro" id="IPR013783">
    <property type="entry name" value="Ig-like_fold"/>
</dbReference>
<dbReference type="CDD" id="cd00063">
    <property type="entry name" value="FN3"/>
    <property type="match status" value="1"/>
</dbReference>
<dbReference type="PATRIC" id="fig|1365251.3.peg.2120"/>
<dbReference type="InterPro" id="IPR036116">
    <property type="entry name" value="FN3_sf"/>
</dbReference>
<dbReference type="Gene3D" id="2.60.40.10">
    <property type="entry name" value="Immunoglobulins"/>
    <property type="match status" value="1"/>
</dbReference>
<gene>
    <name evidence="1" type="ORF">N476_14545</name>
</gene>